<dbReference type="GO" id="GO:0055052">
    <property type="term" value="C:ATP-binding cassette (ABC) transporter complex, substrate-binding subunit-containing"/>
    <property type="evidence" value="ECO:0007669"/>
    <property type="project" value="TreeGrafter"/>
</dbReference>
<dbReference type="PROSITE" id="PS51257">
    <property type="entry name" value="PROKAR_LIPOPROTEIN"/>
    <property type="match status" value="1"/>
</dbReference>
<dbReference type="RefSeq" id="WP_021471256.1">
    <property type="nucleotide sequence ID" value="NZ_BDMH01000025.1"/>
</dbReference>
<dbReference type="InterPro" id="IPR006059">
    <property type="entry name" value="SBP"/>
</dbReference>
<evidence type="ECO:0000313" key="5">
    <source>
        <dbReference type="EMBL" id="UYV97917.1"/>
    </source>
</evidence>
<dbReference type="Proteomes" id="UP001163293">
    <property type="component" value="Chromosome"/>
</dbReference>
<keyword evidence="2" id="KW-0813">Transport</keyword>
<dbReference type="CDD" id="cd13585">
    <property type="entry name" value="PBP2_TMBP_like"/>
    <property type="match status" value="1"/>
</dbReference>
<reference evidence="5" key="1">
    <citation type="submission" date="2022-07" db="EMBL/GenBank/DDBJ databases">
        <authorList>
            <person name="Wu T."/>
        </authorList>
    </citation>
    <scope>NUCLEOTIDE SEQUENCE</scope>
    <source>
        <strain evidence="5">SD-1</strain>
    </source>
</reference>
<feature type="chain" id="PRO_5043612438" evidence="4">
    <location>
        <begin position="22"/>
        <end position="419"/>
    </location>
</feature>
<sequence length="419" mass="45256">MPFRPNRRAKTLSVLATVAVGATVLVGCSPSQENNSGSPQPATITFAASTLGDPGRGPGLQKLIDEYNASQSTVTVQAASVPYPTFGQTVLTQMGGGEGPDLVRFDMPEFSTAAASALLEPLDDKIDASKLNLIAGPDKYLNVDGHRYGVVFENSNYGMFYNKDLIPEAPKTFDEFMQTAKATTKGDVYGLAFRQTQAEEAGVWQDIYNYVLGFGGDWSDGGKLTLDSPKVIEGLEKYKELYDANVIPKGADAATFRKMFANGKVGMELNNGGYVTATKSANPALNFSVARIPFPEKKQGSLLAPIVINANSKHKDAALDFIQWILKPEQQVKLQEVLGASSVATPTERSAESLEKYPFLPELDKLTESGVPQIVNGFGPQTADIRRIVVTEVLSSLQGQQDMKTAMEKAQKQAEELVR</sequence>
<dbReference type="GO" id="GO:1901982">
    <property type="term" value="F:maltose binding"/>
    <property type="evidence" value="ECO:0007669"/>
    <property type="project" value="TreeGrafter"/>
</dbReference>
<comment type="similarity">
    <text evidence="1">Belongs to the bacterial solute-binding protein 1 family.</text>
</comment>
<proteinExistence type="inferred from homology"/>
<keyword evidence="3 4" id="KW-0732">Signal</keyword>
<evidence type="ECO:0000256" key="2">
    <source>
        <dbReference type="ARBA" id="ARBA00022448"/>
    </source>
</evidence>
<keyword evidence="6" id="KW-1185">Reference proteome</keyword>
<evidence type="ECO:0000313" key="6">
    <source>
        <dbReference type="Proteomes" id="UP001163293"/>
    </source>
</evidence>
<dbReference type="PANTHER" id="PTHR30061">
    <property type="entry name" value="MALTOSE-BINDING PERIPLASMIC PROTEIN"/>
    <property type="match status" value="1"/>
</dbReference>
<feature type="signal peptide" evidence="4">
    <location>
        <begin position="1"/>
        <end position="21"/>
    </location>
</feature>
<evidence type="ECO:0000256" key="3">
    <source>
        <dbReference type="ARBA" id="ARBA00022729"/>
    </source>
</evidence>
<name>A0AAX3EIG4_PAEUR</name>
<accession>A0AAX3EIG4</accession>
<protein>
    <submittedName>
        <fullName evidence="5">Sugar ABC transporter substrate-binding protein</fullName>
    </submittedName>
</protein>
<gene>
    <name evidence="5" type="ORF">NL394_01315</name>
</gene>
<evidence type="ECO:0000256" key="4">
    <source>
        <dbReference type="SAM" id="SignalP"/>
    </source>
</evidence>
<organism evidence="5 6">
    <name type="scientific">Paenarthrobacter ureafaciens</name>
    <dbReference type="NCBI Taxonomy" id="37931"/>
    <lineage>
        <taxon>Bacteria</taxon>
        <taxon>Bacillati</taxon>
        <taxon>Actinomycetota</taxon>
        <taxon>Actinomycetes</taxon>
        <taxon>Micrococcales</taxon>
        <taxon>Micrococcaceae</taxon>
        <taxon>Paenarthrobacter</taxon>
    </lineage>
</organism>
<dbReference type="Pfam" id="PF13416">
    <property type="entry name" value="SBP_bac_8"/>
    <property type="match status" value="1"/>
</dbReference>
<dbReference type="EMBL" id="CP101185">
    <property type="protein sequence ID" value="UYV97917.1"/>
    <property type="molecule type" value="Genomic_DNA"/>
</dbReference>
<dbReference type="SUPFAM" id="SSF53850">
    <property type="entry name" value="Periplasmic binding protein-like II"/>
    <property type="match status" value="1"/>
</dbReference>
<evidence type="ECO:0000256" key="1">
    <source>
        <dbReference type="ARBA" id="ARBA00008520"/>
    </source>
</evidence>
<dbReference type="GO" id="GO:0015768">
    <property type="term" value="P:maltose transport"/>
    <property type="evidence" value="ECO:0007669"/>
    <property type="project" value="TreeGrafter"/>
</dbReference>
<dbReference type="Gene3D" id="3.40.190.10">
    <property type="entry name" value="Periplasmic binding protein-like II"/>
    <property type="match status" value="1"/>
</dbReference>
<dbReference type="PANTHER" id="PTHR30061:SF50">
    <property type="entry name" value="MALTOSE_MALTODEXTRIN-BINDING PERIPLASMIC PROTEIN"/>
    <property type="match status" value="1"/>
</dbReference>
<dbReference type="AlphaFoldDB" id="A0AAX3EIG4"/>
<dbReference type="GO" id="GO:0042956">
    <property type="term" value="P:maltodextrin transmembrane transport"/>
    <property type="evidence" value="ECO:0007669"/>
    <property type="project" value="TreeGrafter"/>
</dbReference>